<gene>
    <name evidence="1" type="ORF">GUITHDRAFT_156444</name>
</gene>
<name>L1I6U3_GUITC</name>
<dbReference type="KEGG" id="gtt:GUITHDRAFT_156444"/>
<keyword evidence="3" id="KW-1185">Reference proteome</keyword>
<dbReference type="RefSeq" id="XP_005818946.1">
    <property type="nucleotide sequence ID" value="XM_005818889.1"/>
</dbReference>
<dbReference type="HOGENOM" id="CLU_2404213_0_0_1"/>
<protein>
    <submittedName>
        <fullName evidence="1 2">Uncharacterized protein</fullName>
    </submittedName>
</protein>
<dbReference type="EnsemblProtists" id="EKX31966">
    <property type="protein sequence ID" value="EKX31966"/>
    <property type="gene ID" value="GUITHDRAFT_156444"/>
</dbReference>
<reference evidence="1 3" key="1">
    <citation type="journal article" date="2012" name="Nature">
        <title>Algal genomes reveal evolutionary mosaicism and the fate of nucleomorphs.</title>
        <authorList>
            <consortium name="DOE Joint Genome Institute"/>
            <person name="Curtis B.A."/>
            <person name="Tanifuji G."/>
            <person name="Burki F."/>
            <person name="Gruber A."/>
            <person name="Irimia M."/>
            <person name="Maruyama S."/>
            <person name="Arias M.C."/>
            <person name="Ball S.G."/>
            <person name="Gile G.H."/>
            <person name="Hirakawa Y."/>
            <person name="Hopkins J.F."/>
            <person name="Kuo A."/>
            <person name="Rensing S.A."/>
            <person name="Schmutz J."/>
            <person name="Symeonidi A."/>
            <person name="Elias M."/>
            <person name="Eveleigh R.J."/>
            <person name="Herman E.K."/>
            <person name="Klute M.J."/>
            <person name="Nakayama T."/>
            <person name="Obornik M."/>
            <person name="Reyes-Prieto A."/>
            <person name="Armbrust E.V."/>
            <person name="Aves S.J."/>
            <person name="Beiko R.G."/>
            <person name="Coutinho P."/>
            <person name="Dacks J.B."/>
            <person name="Durnford D.G."/>
            <person name="Fast N.M."/>
            <person name="Green B.R."/>
            <person name="Grisdale C.J."/>
            <person name="Hempel F."/>
            <person name="Henrissat B."/>
            <person name="Hoppner M.P."/>
            <person name="Ishida K."/>
            <person name="Kim E."/>
            <person name="Koreny L."/>
            <person name="Kroth P.G."/>
            <person name="Liu Y."/>
            <person name="Malik S.B."/>
            <person name="Maier U.G."/>
            <person name="McRose D."/>
            <person name="Mock T."/>
            <person name="Neilson J.A."/>
            <person name="Onodera N.T."/>
            <person name="Poole A.M."/>
            <person name="Pritham E.J."/>
            <person name="Richards T.A."/>
            <person name="Rocap G."/>
            <person name="Roy S.W."/>
            <person name="Sarai C."/>
            <person name="Schaack S."/>
            <person name="Shirato S."/>
            <person name="Slamovits C.H."/>
            <person name="Spencer D.F."/>
            <person name="Suzuki S."/>
            <person name="Worden A.Z."/>
            <person name="Zauner S."/>
            <person name="Barry K."/>
            <person name="Bell C."/>
            <person name="Bharti A.K."/>
            <person name="Crow J.A."/>
            <person name="Grimwood J."/>
            <person name="Kramer R."/>
            <person name="Lindquist E."/>
            <person name="Lucas S."/>
            <person name="Salamov A."/>
            <person name="McFadden G.I."/>
            <person name="Lane C.E."/>
            <person name="Keeling P.J."/>
            <person name="Gray M.W."/>
            <person name="Grigoriev I.V."/>
            <person name="Archibald J.M."/>
        </authorList>
    </citation>
    <scope>NUCLEOTIDE SEQUENCE</scope>
    <source>
        <strain evidence="1 3">CCMP2712</strain>
    </source>
</reference>
<evidence type="ECO:0000313" key="1">
    <source>
        <dbReference type="EMBL" id="EKX31966.1"/>
    </source>
</evidence>
<reference evidence="3" key="2">
    <citation type="submission" date="2012-11" db="EMBL/GenBank/DDBJ databases">
        <authorList>
            <person name="Kuo A."/>
            <person name="Curtis B.A."/>
            <person name="Tanifuji G."/>
            <person name="Burki F."/>
            <person name="Gruber A."/>
            <person name="Irimia M."/>
            <person name="Maruyama S."/>
            <person name="Arias M.C."/>
            <person name="Ball S.G."/>
            <person name="Gile G.H."/>
            <person name="Hirakawa Y."/>
            <person name="Hopkins J.F."/>
            <person name="Rensing S.A."/>
            <person name="Schmutz J."/>
            <person name="Symeonidi A."/>
            <person name="Elias M."/>
            <person name="Eveleigh R.J."/>
            <person name="Herman E.K."/>
            <person name="Klute M.J."/>
            <person name="Nakayama T."/>
            <person name="Obornik M."/>
            <person name="Reyes-Prieto A."/>
            <person name="Armbrust E.V."/>
            <person name="Aves S.J."/>
            <person name="Beiko R.G."/>
            <person name="Coutinho P."/>
            <person name="Dacks J.B."/>
            <person name="Durnford D.G."/>
            <person name="Fast N.M."/>
            <person name="Green B.R."/>
            <person name="Grisdale C."/>
            <person name="Hempe F."/>
            <person name="Henrissat B."/>
            <person name="Hoppner M.P."/>
            <person name="Ishida K.-I."/>
            <person name="Kim E."/>
            <person name="Koreny L."/>
            <person name="Kroth P.G."/>
            <person name="Liu Y."/>
            <person name="Malik S.-B."/>
            <person name="Maier U.G."/>
            <person name="McRose D."/>
            <person name="Mock T."/>
            <person name="Neilson J.A."/>
            <person name="Onodera N.T."/>
            <person name="Poole A.M."/>
            <person name="Pritham E.J."/>
            <person name="Richards T.A."/>
            <person name="Rocap G."/>
            <person name="Roy S.W."/>
            <person name="Sarai C."/>
            <person name="Schaack S."/>
            <person name="Shirato S."/>
            <person name="Slamovits C.H."/>
            <person name="Spencer D.F."/>
            <person name="Suzuki S."/>
            <person name="Worden A.Z."/>
            <person name="Zauner S."/>
            <person name="Barry K."/>
            <person name="Bell C."/>
            <person name="Bharti A.K."/>
            <person name="Crow J.A."/>
            <person name="Grimwood J."/>
            <person name="Kramer R."/>
            <person name="Lindquist E."/>
            <person name="Lucas S."/>
            <person name="Salamov A."/>
            <person name="McFadden G.I."/>
            <person name="Lane C.E."/>
            <person name="Keeling P.J."/>
            <person name="Gray M.W."/>
            <person name="Grigoriev I.V."/>
            <person name="Archibald J.M."/>
        </authorList>
    </citation>
    <scope>NUCLEOTIDE SEQUENCE</scope>
    <source>
        <strain evidence="3">CCMP2712</strain>
    </source>
</reference>
<dbReference type="AlphaFoldDB" id="L1I6U3"/>
<proteinExistence type="predicted"/>
<evidence type="ECO:0000313" key="3">
    <source>
        <dbReference type="Proteomes" id="UP000011087"/>
    </source>
</evidence>
<reference evidence="2" key="3">
    <citation type="submission" date="2015-06" db="UniProtKB">
        <authorList>
            <consortium name="EnsemblProtists"/>
        </authorList>
    </citation>
    <scope>IDENTIFICATION</scope>
</reference>
<dbReference type="PaxDb" id="55529-EKX31966"/>
<sequence>MQEMFQMKTEFSAKSICANLQSNYKILLEEVIQFDLTNQISYGRILHLVEEISADVDVSDAVQFLSKKDNRDARKRKDSFAEIKNIQVKRVRV</sequence>
<dbReference type="GeneID" id="17288693"/>
<dbReference type="Proteomes" id="UP000011087">
    <property type="component" value="Unassembled WGS sequence"/>
</dbReference>
<evidence type="ECO:0000313" key="2">
    <source>
        <dbReference type="EnsemblProtists" id="EKX31966"/>
    </source>
</evidence>
<dbReference type="EMBL" id="JH993222">
    <property type="protein sequence ID" value="EKX31966.1"/>
    <property type="molecule type" value="Genomic_DNA"/>
</dbReference>
<organism evidence="1">
    <name type="scientific">Guillardia theta (strain CCMP2712)</name>
    <name type="common">Cryptophyte</name>
    <dbReference type="NCBI Taxonomy" id="905079"/>
    <lineage>
        <taxon>Eukaryota</taxon>
        <taxon>Cryptophyceae</taxon>
        <taxon>Pyrenomonadales</taxon>
        <taxon>Geminigeraceae</taxon>
        <taxon>Guillardia</taxon>
    </lineage>
</organism>
<accession>L1I6U3</accession>